<dbReference type="Proteomes" id="UP000663877">
    <property type="component" value="Unassembled WGS sequence"/>
</dbReference>
<keyword evidence="3 5" id="KW-1133">Transmembrane helix</keyword>
<evidence type="ECO:0000256" key="1">
    <source>
        <dbReference type="ARBA" id="ARBA00004370"/>
    </source>
</evidence>
<proteinExistence type="predicted"/>
<keyword evidence="2 5" id="KW-0812">Transmembrane</keyword>
<keyword evidence="9" id="KW-1185">Reference proteome</keyword>
<evidence type="ECO:0000313" key="7">
    <source>
        <dbReference type="EMBL" id="CAF1444545.1"/>
    </source>
</evidence>
<dbReference type="EMBL" id="CAJNOI010001871">
    <property type="protein sequence ID" value="CAF1444545.1"/>
    <property type="molecule type" value="Genomic_DNA"/>
</dbReference>
<evidence type="ECO:0000313" key="9">
    <source>
        <dbReference type="Proteomes" id="UP000663832"/>
    </source>
</evidence>
<keyword evidence="4 5" id="KW-0472">Membrane</keyword>
<evidence type="ECO:0000256" key="5">
    <source>
        <dbReference type="SAM" id="Phobius"/>
    </source>
</evidence>
<gene>
    <name evidence="7" type="ORF">BJG266_LOCUS40085</name>
    <name evidence="8" type="ORF">QVE165_LOCUS56968</name>
</gene>
<feature type="transmembrane region" description="Helical" evidence="5">
    <location>
        <begin position="225"/>
        <end position="248"/>
    </location>
</feature>
<feature type="transmembrane region" description="Helical" evidence="5">
    <location>
        <begin position="70"/>
        <end position="99"/>
    </location>
</feature>
<dbReference type="AlphaFoldDB" id="A0A815P5U0"/>
<dbReference type="Proteomes" id="UP000663832">
    <property type="component" value="Unassembled WGS sequence"/>
</dbReference>
<evidence type="ECO:0000256" key="2">
    <source>
        <dbReference type="ARBA" id="ARBA00022692"/>
    </source>
</evidence>
<evidence type="ECO:0000313" key="8">
    <source>
        <dbReference type="EMBL" id="CAF1628802.1"/>
    </source>
</evidence>
<dbReference type="GO" id="GO:0016020">
    <property type="term" value="C:membrane"/>
    <property type="evidence" value="ECO:0007669"/>
    <property type="project" value="UniProtKB-SubCell"/>
</dbReference>
<feature type="transmembrane region" description="Helical" evidence="5">
    <location>
        <begin position="165"/>
        <end position="188"/>
    </location>
</feature>
<dbReference type="OrthoDB" id="9990906at2759"/>
<organism evidence="7 10">
    <name type="scientific">Adineta steineri</name>
    <dbReference type="NCBI Taxonomy" id="433720"/>
    <lineage>
        <taxon>Eukaryota</taxon>
        <taxon>Metazoa</taxon>
        <taxon>Spiralia</taxon>
        <taxon>Gnathifera</taxon>
        <taxon>Rotifera</taxon>
        <taxon>Eurotatoria</taxon>
        <taxon>Bdelloidea</taxon>
        <taxon>Adinetida</taxon>
        <taxon>Adinetidae</taxon>
        <taxon>Adineta</taxon>
    </lineage>
</organism>
<name>A0A815P5U0_9BILA</name>
<feature type="transmembrane region" description="Helical" evidence="5">
    <location>
        <begin position="6"/>
        <end position="26"/>
    </location>
</feature>
<feature type="transmembrane region" description="Helical" evidence="5">
    <location>
        <begin position="119"/>
        <end position="145"/>
    </location>
</feature>
<dbReference type="PROSITE" id="PS50262">
    <property type="entry name" value="G_PROTEIN_RECEP_F1_2"/>
    <property type="match status" value="1"/>
</dbReference>
<evidence type="ECO:0000256" key="4">
    <source>
        <dbReference type="ARBA" id="ARBA00023136"/>
    </source>
</evidence>
<accession>A0A815P5U0</accession>
<protein>
    <recommendedName>
        <fullName evidence="6">G-protein coupled receptors family 1 profile domain-containing protein</fullName>
    </recommendedName>
</protein>
<feature type="transmembrane region" description="Helical" evidence="5">
    <location>
        <begin position="38"/>
        <end position="64"/>
    </location>
</feature>
<feature type="domain" description="G-protein coupled receptors family 1 profile" evidence="6">
    <location>
        <begin position="18"/>
        <end position="279"/>
    </location>
</feature>
<sequence length="294" mass="33986">MNLYQYGGAPLMIVGIAGCILSLLIFSTKNLRKNPCSIYFIAYNTANLCQICTTFLQAILAYGYNIDISIASIYFCPFICYIGYVFDILSPFYLILASIDRMLVTSRNARTRQRSNNHLAYKSVICGTICWMLFHIHIFFFFRIIEIIPNYYICYSGSITYLTFANYYGLTKTIIIPILMLICEVYTIKNIQSAHRTRVIPLSTIGSNVLNNNARFKDHQLIKILFINVTVYIIFNLFPVIVAIYNQINYYQMNVFLTSLSHFIYYIPISIGCYTNLIISKTFRNKTKTLLLCK</sequence>
<dbReference type="SUPFAM" id="SSF81321">
    <property type="entry name" value="Family A G protein-coupled receptor-like"/>
    <property type="match status" value="1"/>
</dbReference>
<evidence type="ECO:0000256" key="3">
    <source>
        <dbReference type="ARBA" id="ARBA00022989"/>
    </source>
</evidence>
<comment type="subcellular location">
    <subcellularLocation>
        <location evidence="1">Membrane</location>
    </subcellularLocation>
</comment>
<evidence type="ECO:0000259" key="6">
    <source>
        <dbReference type="PROSITE" id="PS50262"/>
    </source>
</evidence>
<reference evidence="7" key="1">
    <citation type="submission" date="2021-02" db="EMBL/GenBank/DDBJ databases">
        <authorList>
            <person name="Nowell W R."/>
        </authorList>
    </citation>
    <scope>NUCLEOTIDE SEQUENCE</scope>
</reference>
<evidence type="ECO:0000313" key="10">
    <source>
        <dbReference type="Proteomes" id="UP000663877"/>
    </source>
</evidence>
<comment type="caution">
    <text evidence="7">The sequence shown here is derived from an EMBL/GenBank/DDBJ whole genome shotgun (WGS) entry which is preliminary data.</text>
</comment>
<dbReference type="EMBL" id="CAJNOM010002201">
    <property type="protein sequence ID" value="CAF1628802.1"/>
    <property type="molecule type" value="Genomic_DNA"/>
</dbReference>
<dbReference type="Gene3D" id="1.20.1070.10">
    <property type="entry name" value="Rhodopsin 7-helix transmembrane proteins"/>
    <property type="match status" value="1"/>
</dbReference>
<dbReference type="InterPro" id="IPR017452">
    <property type="entry name" value="GPCR_Rhodpsn_7TM"/>
</dbReference>
<feature type="transmembrane region" description="Helical" evidence="5">
    <location>
        <begin position="260"/>
        <end position="279"/>
    </location>
</feature>